<reference evidence="7" key="1">
    <citation type="submission" date="2020-07" db="EMBL/GenBank/DDBJ databases">
        <title>Draft Genome Sequence of a Deep-Sea Yeast, Naganishia (Cryptococcus) liquefaciens strain N6.</title>
        <authorList>
            <person name="Han Y.W."/>
            <person name="Kajitani R."/>
            <person name="Morimoto H."/>
            <person name="Parhat M."/>
            <person name="Tsubouchi H."/>
            <person name="Bakenova O."/>
            <person name="Ogata M."/>
            <person name="Argunhan B."/>
            <person name="Aoki R."/>
            <person name="Kajiwara S."/>
            <person name="Itoh T."/>
            <person name="Iwasaki H."/>
        </authorList>
    </citation>
    <scope>NUCLEOTIDE SEQUENCE</scope>
    <source>
        <strain evidence="7">N6</strain>
    </source>
</reference>
<dbReference type="OrthoDB" id="2595586at2759"/>
<feature type="transmembrane region" description="Helical" evidence="6">
    <location>
        <begin position="184"/>
        <end position="207"/>
    </location>
</feature>
<comment type="subcellular location">
    <subcellularLocation>
        <location evidence="1">Membrane</location>
        <topology evidence="1">Single-pass membrane protein</topology>
    </subcellularLocation>
</comment>
<dbReference type="InterPro" id="IPR051694">
    <property type="entry name" value="Immunoregulatory_rcpt-like"/>
</dbReference>
<evidence type="ECO:0000256" key="4">
    <source>
        <dbReference type="ARBA" id="ARBA00023136"/>
    </source>
</evidence>
<evidence type="ECO:0000313" key="7">
    <source>
        <dbReference type="EMBL" id="GHJ84155.1"/>
    </source>
</evidence>
<dbReference type="Gene3D" id="1.20.5.510">
    <property type="entry name" value="Single helix bin"/>
    <property type="match status" value="1"/>
</dbReference>
<evidence type="ECO:0000256" key="6">
    <source>
        <dbReference type="SAM" id="Phobius"/>
    </source>
</evidence>
<dbReference type="EMBL" id="BLZA01000007">
    <property type="protein sequence ID" value="GHJ84155.1"/>
    <property type="molecule type" value="Genomic_DNA"/>
</dbReference>
<dbReference type="PANTHER" id="PTHR15549">
    <property type="entry name" value="PAIRED IMMUNOGLOBULIN-LIKE TYPE 2 RECEPTOR"/>
    <property type="match status" value="1"/>
</dbReference>
<comment type="caution">
    <text evidence="7">The sequence shown here is derived from an EMBL/GenBank/DDBJ whole genome shotgun (WGS) entry which is preliminary data.</text>
</comment>
<feature type="region of interest" description="Disordered" evidence="5">
    <location>
        <begin position="1"/>
        <end position="116"/>
    </location>
</feature>
<keyword evidence="3 6" id="KW-1133">Transmembrane helix</keyword>
<name>A0A8H3TN63_9TREE</name>
<feature type="region of interest" description="Disordered" evidence="5">
    <location>
        <begin position="159"/>
        <end position="180"/>
    </location>
</feature>
<evidence type="ECO:0000256" key="3">
    <source>
        <dbReference type="ARBA" id="ARBA00022989"/>
    </source>
</evidence>
<dbReference type="Proteomes" id="UP000620104">
    <property type="component" value="Unassembled WGS sequence"/>
</dbReference>
<evidence type="ECO:0000313" key="8">
    <source>
        <dbReference type="Proteomes" id="UP000620104"/>
    </source>
</evidence>
<keyword evidence="8" id="KW-1185">Reference proteome</keyword>
<sequence>MSSAASGTLDQTSTAGVSTSVSQESTGVTTVPATTVVSSASQTSPLSSSSSSTSTSAQSTTAASTSSATSSSQASSSSQSFTSTTVVTAPASTSTVPSSTSTSTQPTSSSSTSSASSTSVAEITTVVTASSSSVALTTSGGTVFQTTVVYTYVSSSRTRTATNRATNLPGNSSNSSGGKSNTGAIVGGVVGGVGGLALLAAAAFFLIKRRKRSKATALDEKMFDPGYGRSNSIDLLGDSGNGMGQSPVEASHISPYTGNHHAYADAAAAAGLGAGAAGAYALHNRGYGQSTADGYDNMTTTGGGSSYDDHTSYSHGMQPMNPYNGYASHAAYPSPAFNRTDYAPDMPDEPLRSPRWSGGWGVAAMGGIPTDGTQGQYYARDPANGQPYGGGQAYPTAQPGHFRAPSDVDPMTSPPPMSAAAAAKRREAQGERAQASYGMAGPSGAPTSPPAGRTSVGSASWQGQEGADASDPADRRASERDLASSDDHRRPSVMVHTDGGSLLESAEAEPGAELPPTYTSIRPDDRAK</sequence>
<dbReference type="GO" id="GO:0016020">
    <property type="term" value="C:membrane"/>
    <property type="evidence" value="ECO:0007669"/>
    <property type="project" value="UniProtKB-SubCell"/>
</dbReference>
<feature type="compositionally biased region" description="Low complexity" evidence="5">
    <location>
        <begin position="431"/>
        <end position="452"/>
    </location>
</feature>
<dbReference type="GO" id="GO:0071944">
    <property type="term" value="C:cell periphery"/>
    <property type="evidence" value="ECO:0007669"/>
    <property type="project" value="UniProtKB-ARBA"/>
</dbReference>
<evidence type="ECO:0000256" key="1">
    <source>
        <dbReference type="ARBA" id="ARBA00004167"/>
    </source>
</evidence>
<feature type="compositionally biased region" description="Basic and acidic residues" evidence="5">
    <location>
        <begin position="472"/>
        <end position="490"/>
    </location>
</feature>
<gene>
    <name evidence="7" type="ORF">NliqN6_0557</name>
</gene>
<keyword evidence="4 6" id="KW-0472">Membrane</keyword>
<dbReference type="PANTHER" id="PTHR15549:SF30">
    <property type="entry name" value="MID2 DOMAIN-CONTAINING PROTEIN"/>
    <property type="match status" value="1"/>
</dbReference>
<organism evidence="7 8">
    <name type="scientific">Naganishia liquefaciens</name>
    <dbReference type="NCBI Taxonomy" id="104408"/>
    <lineage>
        <taxon>Eukaryota</taxon>
        <taxon>Fungi</taxon>
        <taxon>Dikarya</taxon>
        <taxon>Basidiomycota</taxon>
        <taxon>Agaricomycotina</taxon>
        <taxon>Tremellomycetes</taxon>
        <taxon>Filobasidiales</taxon>
        <taxon>Filobasidiaceae</taxon>
        <taxon>Naganishia</taxon>
    </lineage>
</organism>
<evidence type="ECO:0000256" key="2">
    <source>
        <dbReference type="ARBA" id="ARBA00022692"/>
    </source>
</evidence>
<keyword evidence="2 6" id="KW-0812">Transmembrane</keyword>
<dbReference type="AlphaFoldDB" id="A0A8H3TN63"/>
<protein>
    <submittedName>
        <fullName evidence="7">Uncharacterized protein</fullName>
    </submittedName>
</protein>
<feature type="compositionally biased region" description="Low complexity" evidence="5">
    <location>
        <begin position="25"/>
        <end position="116"/>
    </location>
</feature>
<accession>A0A8H3TN63</accession>
<evidence type="ECO:0000256" key="5">
    <source>
        <dbReference type="SAM" id="MobiDB-lite"/>
    </source>
</evidence>
<proteinExistence type="predicted"/>
<feature type="compositionally biased region" description="Polar residues" evidence="5">
    <location>
        <begin position="1"/>
        <end position="24"/>
    </location>
</feature>
<feature type="region of interest" description="Disordered" evidence="5">
    <location>
        <begin position="372"/>
        <end position="528"/>
    </location>
</feature>